<evidence type="ECO:0000313" key="8">
    <source>
        <dbReference type="Proteomes" id="UP000014937"/>
    </source>
</evidence>
<comment type="caution">
    <text evidence="7">The sequence shown here is derived from an EMBL/GenBank/DDBJ whole genome shotgun (WGS) entry which is preliminary data.</text>
</comment>
<dbReference type="PANTHER" id="PTHR30606">
    <property type="entry name" value="LIPID A BIOSYNTHESIS LAUROYL ACYLTRANSFERASE"/>
    <property type="match status" value="1"/>
</dbReference>
<sequence>MWLYYLLKTMSTVISWLPYKAVVVIGKVMGHLYHKIAKKQRVRAEETIRERLGYSQEQAEATIKSLFVKLGITFMEIMYMPALNKDNIRGLVTFDRPEVLWDALKEKHGVVMLACHMDNWEWLGAALALNGFPLSAVEKPQPNRVYSDFMNELRKGVGQEIFSRGTSEILGCARAMKKGRMLGLIADQDGGYDGIFVPFLGKMASTPNGPAYFSRKFKAPIVPIFIVRKPDGYGHKAIVRDPIHYEFTGDQKLDDYNVTLKMTQEVEKIIKEYPDNWLWFQHRWNTPYTPPEEEKQPDEK</sequence>
<evidence type="ECO:0000256" key="3">
    <source>
        <dbReference type="ARBA" id="ARBA00022519"/>
    </source>
</evidence>
<keyword evidence="3" id="KW-0997">Cell inner membrane</keyword>
<evidence type="ECO:0000256" key="5">
    <source>
        <dbReference type="ARBA" id="ARBA00023136"/>
    </source>
</evidence>
<dbReference type="HOGENOM" id="CLU_049421_4_0_9"/>
<dbReference type="Proteomes" id="UP000014937">
    <property type="component" value="Unassembled WGS sequence"/>
</dbReference>
<dbReference type="PANTHER" id="PTHR30606:SF10">
    <property type="entry name" value="PHOSPHATIDYLINOSITOL MANNOSIDE ACYLTRANSFERASE"/>
    <property type="match status" value="1"/>
</dbReference>
<keyword evidence="4 7" id="KW-0808">Transferase</keyword>
<dbReference type="RefSeq" id="WP_021720670.1">
    <property type="nucleotide sequence ID" value="NZ_FR892810.1"/>
</dbReference>
<proteinExistence type="predicted"/>
<dbReference type="AlphaFoldDB" id="R6WS34"/>
<evidence type="ECO:0000256" key="6">
    <source>
        <dbReference type="ARBA" id="ARBA00023315"/>
    </source>
</evidence>
<dbReference type="Pfam" id="PF03279">
    <property type="entry name" value="Lip_A_acyltrans"/>
    <property type="match status" value="1"/>
</dbReference>
<keyword evidence="2" id="KW-1003">Cell membrane</keyword>
<dbReference type="GO" id="GO:0005886">
    <property type="term" value="C:plasma membrane"/>
    <property type="evidence" value="ECO:0007669"/>
    <property type="project" value="UniProtKB-SubCell"/>
</dbReference>
<comment type="subcellular location">
    <subcellularLocation>
        <location evidence="1">Cell inner membrane</location>
    </subcellularLocation>
</comment>
<gene>
    <name evidence="7" type="ORF">BN587_01631</name>
</gene>
<dbReference type="GO" id="GO:0009247">
    <property type="term" value="P:glycolipid biosynthetic process"/>
    <property type="evidence" value="ECO:0007669"/>
    <property type="project" value="UniProtKB-ARBA"/>
</dbReference>
<name>R6WS34_9FIRM</name>
<reference evidence="7" key="1">
    <citation type="submission" date="2012-11" db="EMBL/GenBank/DDBJ databases">
        <title>Dependencies among metagenomic species, viruses, plasmids and units of genetic variation.</title>
        <authorList>
            <person name="Nielsen H.B."/>
            <person name="Almeida M."/>
            <person name="Juncker A.S."/>
            <person name="Rasmussen S."/>
            <person name="Li J."/>
            <person name="Sunagawa S."/>
            <person name="Plichta D."/>
            <person name="Gautier L."/>
            <person name="Le Chatelier E."/>
            <person name="Peletier E."/>
            <person name="Bonde I."/>
            <person name="Nielsen T."/>
            <person name="Manichanh C."/>
            <person name="Arumugam M."/>
            <person name="Batto J."/>
            <person name="Santos M.B.Q.D."/>
            <person name="Blom N."/>
            <person name="Borruel N."/>
            <person name="Burgdorf K.S."/>
            <person name="Boumezbeur F."/>
            <person name="Casellas F."/>
            <person name="Dore J."/>
            <person name="Guarner F."/>
            <person name="Hansen T."/>
            <person name="Hildebrand F."/>
            <person name="Kaas R.S."/>
            <person name="Kennedy S."/>
            <person name="Kristiansen K."/>
            <person name="Kultima J.R."/>
            <person name="Leonard P."/>
            <person name="Levenez F."/>
            <person name="Lund O."/>
            <person name="Moumen B."/>
            <person name="Le Paslier D."/>
            <person name="Pons N."/>
            <person name="Pedersen O."/>
            <person name="Prifti E."/>
            <person name="Qin J."/>
            <person name="Raes J."/>
            <person name="Tap J."/>
            <person name="Tims S."/>
            <person name="Ussery D.W."/>
            <person name="Yamada T."/>
            <person name="MetaHit consortium"/>
            <person name="Renault P."/>
            <person name="Sicheritz-Ponten T."/>
            <person name="Bork P."/>
            <person name="Wang J."/>
            <person name="Brunak S."/>
            <person name="Ehrlich S.D."/>
        </authorList>
    </citation>
    <scope>NUCLEOTIDE SEQUENCE [LARGE SCALE GENOMIC DNA]</scope>
</reference>
<evidence type="ECO:0000313" key="7">
    <source>
        <dbReference type="EMBL" id="CDD09759.1"/>
    </source>
</evidence>
<dbReference type="CDD" id="cd07984">
    <property type="entry name" value="LPLAT_LABLAT-like"/>
    <property type="match status" value="1"/>
</dbReference>
<dbReference type="InterPro" id="IPR004960">
    <property type="entry name" value="LipA_acyltrans"/>
</dbReference>
<evidence type="ECO:0000256" key="4">
    <source>
        <dbReference type="ARBA" id="ARBA00022679"/>
    </source>
</evidence>
<protein>
    <submittedName>
        <fullName evidence="7">Lipid A biosynthesis (KDO)2-(Lauroyl)-lipid IVA acyltransferase</fullName>
    </submittedName>
</protein>
<accession>R6WS34</accession>
<dbReference type="GO" id="GO:0016746">
    <property type="term" value="F:acyltransferase activity"/>
    <property type="evidence" value="ECO:0007669"/>
    <property type="project" value="UniProtKB-KW"/>
</dbReference>
<dbReference type="EMBL" id="CBGL010000015">
    <property type="protein sequence ID" value="CDD09759.1"/>
    <property type="molecule type" value="Genomic_DNA"/>
</dbReference>
<evidence type="ECO:0000256" key="1">
    <source>
        <dbReference type="ARBA" id="ARBA00004533"/>
    </source>
</evidence>
<organism evidence="7 8">
    <name type="scientific">Phascolarctobacterium succinatutens CAG:287</name>
    <dbReference type="NCBI Taxonomy" id="1263101"/>
    <lineage>
        <taxon>Bacteria</taxon>
        <taxon>Bacillati</taxon>
        <taxon>Bacillota</taxon>
        <taxon>Negativicutes</taxon>
        <taxon>Acidaminococcales</taxon>
        <taxon>Acidaminococcaceae</taxon>
        <taxon>Phascolarctobacterium</taxon>
    </lineage>
</organism>
<keyword evidence="5" id="KW-0472">Membrane</keyword>
<keyword evidence="6 7" id="KW-0012">Acyltransferase</keyword>
<evidence type="ECO:0000256" key="2">
    <source>
        <dbReference type="ARBA" id="ARBA00022475"/>
    </source>
</evidence>